<dbReference type="EMBL" id="CM010637">
    <property type="protein sequence ID" value="RID40617.1"/>
    <property type="molecule type" value="Genomic_DNA"/>
</dbReference>
<dbReference type="SUPFAM" id="SSF53098">
    <property type="entry name" value="Ribonuclease H-like"/>
    <property type="match status" value="1"/>
</dbReference>
<reference evidence="3 4" key="1">
    <citation type="submission" date="2018-06" db="EMBL/GenBank/DDBJ databases">
        <title>WGS assembly of Brassica rapa FPsc.</title>
        <authorList>
            <person name="Bowman J."/>
            <person name="Kohchi T."/>
            <person name="Yamato K."/>
            <person name="Jenkins J."/>
            <person name="Shu S."/>
            <person name="Ishizaki K."/>
            <person name="Yamaoka S."/>
            <person name="Nishihama R."/>
            <person name="Nakamura Y."/>
            <person name="Berger F."/>
            <person name="Adam C."/>
            <person name="Aki S."/>
            <person name="Althoff F."/>
            <person name="Araki T."/>
            <person name="Arteaga-Vazquez M."/>
            <person name="Balasubrmanian S."/>
            <person name="Bauer D."/>
            <person name="Boehm C."/>
            <person name="Briginshaw L."/>
            <person name="Caballero-Perez J."/>
            <person name="Catarino B."/>
            <person name="Chen F."/>
            <person name="Chiyoda S."/>
            <person name="Chovatia M."/>
            <person name="Davies K."/>
            <person name="Delmans M."/>
            <person name="Demura T."/>
            <person name="Dierschke T."/>
            <person name="Dolan L."/>
            <person name="Dorantes-Acosta A."/>
            <person name="Eklund D."/>
            <person name="Florent S."/>
            <person name="Flores-Sandoval E."/>
            <person name="Fujiyama A."/>
            <person name="Fukuzawa H."/>
            <person name="Galik B."/>
            <person name="Grimanelli D."/>
            <person name="Grimwood J."/>
            <person name="Grossniklaus U."/>
            <person name="Hamada T."/>
            <person name="Haseloff J."/>
            <person name="Hetherington A."/>
            <person name="Higo A."/>
            <person name="Hirakawa Y."/>
            <person name="Hundley H."/>
            <person name="Ikeda Y."/>
            <person name="Inoue K."/>
            <person name="Inoue S."/>
            <person name="Ishida S."/>
            <person name="Jia Q."/>
            <person name="Kakita M."/>
            <person name="Kanazawa T."/>
            <person name="Kawai Y."/>
            <person name="Kawashima T."/>
            <person name="Kennedy M."/>
            <person name="Kinose K."/>
            <person name="Kinoshita T."/>
            <person name="Kohara Y."/>
            <person name="Koide E."/>
            <person name="Komatsu K."/>
            <person name="Kopischke S."/>
            <person name="Kubo M."/>
            <person name="Kyozuka J."/>
            <person name="Lagercrantz U."/>
            <person name="Lin S."/>
            <person name="Lindquist E."/>
            <person name="Lipzen A."/>
            <person name="Lu C."/>
            <person name="Luna E."/>
            <person name="Martienssen R."/>
            <person name="Minamino N."/>
            <person name="Mizutani M."/>
            <person name="Mizutani M."/>
            <person name="Mochizuki N."/>
            <person name="Monte I."/>
            <person name="Mosher R."/>
            <person name="Nagasaki H."/>
            <person name="Nakagami H."/>
            <person name="Naramoto S."/>
            <person name="Nishitani K."/>
            <person name="Ohtani M."/>
            <person name="Okamoto T."/>
            <person name="Okumura M."/>
            <person name="Phillips J."/>
            <person name="Pollak B."/>
            <person name="Reinders A."/>
            <person name="Roevekamp M."/>
            <person name="Sano R."/>
            <person name="Sawa S."/>
            <person name="Schmid M."/>
            <person name="Shirakawa M."/>
            <person name="Solano R."/>
            <person name="Spunde A."/>
            <person name="Suetsugu N."/>
            <person name="Sugano S."/>
            <person name="Sugiyama A."/>
            <person name="Sun R."/>
            <person name="Suzuki Y."/>
            <person name="Takenaka M."/>
            <person name="Takezawa D."/>
            <person name="Tomogane H."/>
            <person name="Tsuzuki M."/>
            <person name="Ueda T."/>
            <person name="Umeda M."/>
            <person name="Ward J."/>
            <person name="Watanabe Y."/>
            <person name="Yazaki K."/>
            <person name="Yokoyama R."/>
            <person name="Yoshitake Y."/>
            <person name="Yotsui I."/>
            <person name="Zachgo S."/>
            <person name="Schmutz J."/>
        </authorList>
    </citation>
    <scope>NUCLEOTIDE SEQUENCE [LARGE SCALE GENOMIC DNA]</scope>
    <source>
        <strain evidence="4">cv. B-3</strain>
    </source>
</reference>
<proteinExistence type="predicted"/>
<keyword evidence="1" id="KW-0732">Signal</keyword>
<dbReference type="Proteomes" id="UP000264353">
    <property type="component" value="Chromosome A10"/>
</dbReference>
<accession>A0A397XIW8</accession>
<name>A0A397XIW8_BRACM</name>
<feature type="chain" id="PRO_5017424020" description="RNase H type-1 domain-containing protein" evidence="1">
    <location>
        <begin position="23"/>
        <end position="172"/>
    </location>
</feature>
<dbReference type="GO" id="GO:0003676">
    <property type="term" value="F:nucleic acid binding"/>
    <property type="evidence" value="ECO:0007669"/>
    <property type="project" value="InterPro"/>
</dbReference>
<organism evidence="3 4">
    <name type="scientific">Brassica campestris</name>
    <name type="common">Field mustard</name>
    <dbReference type="NCBI Taxonomy" id="3711"/>
    <lineage>
        <taxon>Eukaryota</taxon>
        <taxon>Viridiplantae</taxon>
        <taxon>Streptophyta</taxon>
        <taxon>Embryophyta</taxon>
        <taxon>Tracheophyta</taxon>
        <taxon>Spermatophyta</taxon>
        <taxon>Magnoliopsida</taxon>
        <taxon>eudicotyledons</taxon>
        <taxon>Gunneridae</taxon>
        <taxon>Pentapetalae</taxon>
        <taxon>rosids</taxon>
        <taxon>malvids</taxon>
        <taxon>Brassicales</taxon>
        <taxon>Brassicaceae</taxon>
        <taxon>Brassiceae</taxon>
        <taxon>Brassica</taxon>
    </lineage>
</organism>
<dbReference type="PANTHER" id="PTHR47074">
    <property type="entry name" value="BNAC02G40300D PROTEIN"/>
    <property type="match status" value="1"/>
</dbReference>
<feature type="domain" description="RNase H type-1" evidence="2">
    <location>
        <begin position="119"/>
        <end position="172"/>
    </location>
</feature>
<dbReference type="CDD" id="cd06222">
    <property type="entry name" value="RNase_H_like"/>
    <property type="match status" value="1"/>
</dbReference>
<gene>
    <name evidence="3" type="ORF">BRARA_J00649</name>
</gene>
<sequence length="172" mass="19190">MQVDPHCKRWGLLETALHLLLACPFAAQVWQEIPALFKPSVDSISSLSELLTSNTKMINFPPTGYCCYTDGAWDPVLRISGQGWVVYDPLGVSVRHFSSNRSSVLYPLVAEALAMNAFSGSESLINLLNSSSTTLELQSILFDIRVLCRRFEFTSFYFIPRAGNIFADFLAK</sequence>
<dbReference type="InterPro" id="IPR052929">
    <property type="entry name" value="RNase_H-like_EbsB-rel"/>
</dbReference>
<dbReference type="AlphaFoldDB" id="A0A397XIW8"/>
<evidence type="ECO:0000259" key="2">
    <source>
        <dbReference type="Pfam" id="PF13456"/>
    </source>
</evidence>
<dbReference type="InterPro" id="IPR044730">
    <property type="entry name" value="RNase_H-like_dom_plant"/>
</dbReference>
<protein>
    <recommendedName>
        <fullName evidence="2">RNase H type-1 domain-containing protein</fullName>
    </recommendedName>
</protein>
<evidence type="ECO:0000313" key="4">
    <source>
        <dbReference type="Proteomes" id="UP000264353"/>
    </source>
</evidence>
<evidence type="ECO:0000256" key="1">
    <source>
        <dbReference type="SAM" id="SignalP"/>
    </source>
</evidence>
<evidence type="ECO:0000313" key="3">
    <source>
        <dbReference type="EMBL" id="RID40617.1"/>
    </source>
</evidence>
<dbReference type="PANTHER" id="PTHR47074:SF49">
    <property type="entry name" value="POLYNUCLEOTIDYL TRANSFERASE, RIBONUCLEASE H-LIKE SUPERFAMILY PROTEIN"/>
    <property type="match status" value="1"/>
</dbReference>
<dbReference type="InterPro" id="IPR012337">
    <property type="entry name" value="RNaseH-like_sf"/>
</dbReference>
<dbReference type="Pfam" id="PF13456">
    <property type="entry name" value="RVT_3"/>
    <property type="match status" value="1"/>
</dbReference>
<dbReference type="InterPro" id="IPR002156">
    <property type="entry name" value="RNaseH_domain"/>
</dbReference>
<dbReference type="GO" id="GO:0004523">
    <property type="term" value="F:RNA-DNA hybrid ribonuclease activity"/>
    <property type="evidence" value="ECO:0007669"/>
    <property type="project" value="InterPro"/>
</dbReference>
<feature type="signal peptide" evidence="1">
    <location>
        <begin position="1"/>
        <end position="22"/>
    </location>
</feature>